<sequence>MAYIPSLHKIQLGLEAVYGDGAAVSLQPPGINNVRIDPKVEAEQLKDKRGTTMPAHEAFIKRRWVEGTIDGYLNYQQAYVWLDSMFGEATPVGNDRTYLGSVDWASEVEKSIALYYGQTGLVYKAAGVLPTNLQITGASGEPIQFSYNFFGQEATDGATISGVSLDTVEWMFGYDTTIYLDAGRGANHGTTPMTDIGFRFAADITANRKPVWHLGNQTPDTYSVGEWGGSLNLVLESDATVLSHLGDIMDATGAPIVYVVRIDISNGSDAFQLDFVGEAITPPNLITDTDGVVTVELALQPTYGTDQASCWGALLTIVP</sequence>
<dbReference type="InterPro" id="IPR044000">
    <property type="entry name" value="Phage_tube_2"/>
</dbReference>
<reference evidence="1" key="1">
    <citation type="journal article" date="2015" name="Nature">
        <title>Complex archaea that bridge the gap between prokaryotes and eukaryotes.</title>
        <authorList>
            <person name="Spang A."/>
            <person name="Saw J.H."/>
            <person name="Jorgensen S.L."/>
            <person name="Zaremba-Niedzwiedzka K."/>
            <person name="Martijn J."/>
            <person name="Lind A.E."/>
            <person name="van Eijk R."/>
            <person name="Schleper C."/>
            <person name="Guy L."/>
            <person name="Ettema T.J."/>
        </authorList>
    </citation>
    <scope>NUCLEOTIDE SEQUENCE</scope>
</reference>
<organism evidence="1">
    <name type="scientific">marine sediment metagenome</name>
    <dbReference type="NCBI Taxonomy" id="412755"/>
    <lineage>
        <taxon>unclassified sequences</taxon>
        <taxon>metagenomes</taxon>
        <taxon>ecological metagenomes</taxon>
    </lineage>
</organism>
<dbReference type="Pfam" id="PF18906">
    <property type="entry name" value="Phage_tube_2"/>
    <property type="match status" value="1"/>
</dbReference>
<gene>
    <name evidence="1" type="ORF">LCGC14_1460020</name>
</gene>
<name>A0A0F9K1D9_9ZZZZ</name>
<evidence type="ECO:0000313" key="1">
    <source>
        <dbReference type="EMBL" id="KKM68526.1"/>
    </source>
</evidence>
<comment type="caution">
    <text evidence="1">The sequence shown here is derived from an EMBL/GenBank/DDBJ whole genome shotgun (WGS) entry which is preliminary data.</text>
</comment>
<dbReference type="EMBL" id="LAZR01010153">
    <property type="protein sequence ID" value="KKM68526.1"/>
    <property type="molecule type" value="Genomic_DNA"/>
</dbReference>
<dbReference type="AlphaFoldDB" id="A0A0F9K1D9"/>
<proteinExistence type="predicted"/>
<protein>
    <submittedName>
        <fullName evidence="1">Uncharacterized protein</fullName>
    </submittedName>
</protein>
<accession>A0A0F9K1D9</accession>